<gene>
    <name evidence="2" type="ORF">VTL71DRAFT_196</name>
</gene>
<dbReference type="EMBL" id="JAZHXI010000001">
    <property type="protein sequence ID" value="KAL2075253.1"/>
    <property type="molecule type" value="Genomic_DNA"/>
</dbReference>
<evidence type="ECO:0000256" key="1">
    <source>
        <dbReference type="SAM" id="MobiDB-lite"/>
    </source>
</evidence>
<accession>A0ABR4CZH0</accession>
<organism evidence="2 3">
    <name type="scientific">Oculimacula yallundae</name>
    <dbReference type="NCBI Taxonomy" id="86028"/>
    <lineage>
        <taxon>Eukaryota</taxon>
        <taxon>Fungi</taxon>
        <taxon>Dikarya</taxon>
        <taxon>Ascomycota</taxon>
        <taxon>Pezizomycotina</taxon>
        <taxon>Leotiomycetes</taxon>
        <taxon>Helotiales</taxon>
        <taxon>Ploettnerulaceae</taxon>
        <taxon>Oculimacula</taxon>
    </lineage>
</organism>
<protein>
    <submittedName>
        <fullName evidence="2">Uncharacterized protein</fullName>
    </submittedName>
</protein>
<feature type="compositionally biased region" description="Basic and acidic residues" evidence="1">
    <location>
        <begin position="148"/>
        <end position="168"/>
    </location>
</feature>
<feature type="compositionally biased region" description="Acidic residues" evidence="1">
    <location>
        <begin position="94"/>
        <end position="110"/>
    </location>
</feature>
<keyword evidence="3" id="KW-1185">Reference proteome</keyword>
<reference evidence="2 3" key="1">
    <citation type="journal article" date="2024" name="Commun. Biol.">
        <title>Comparative genomic analysis of thermophilic fungi reveals convergent evolutionary adaptations and gene losses.</title>
        <authorList>
            <person name="Steindorff A.S."/>
            <person name="Aguilar-Pontes M.V."/>
            <person name="Robinson A.J."/>
            <person name="Andreopoulos B."/>
            <person name="LaButti K."/>
            <person name="Kuo A."/>
            <person name="Mondo S."/>
            <person name="Riley R."/>
            <person name="Otillar R."/>
            <person name="Haridas S."/>
            <person name="Lipzen A."/>
            <person name="Grimwood J."/>
            <person name="Schmutz J."/>
            <person name="Clum A."/>
            <person name="Reid I.D."/>
            <person name="Moisan M.C."/>
            <person name="Butler G."/>
            <person name="Nguyen T.T.M."/>
            <person name="Dewar K."/>
            <person name="Conant G."/>
            <person name="Drula E."/>
            <person name="Henrissat B."/>
            <person name="Hansel C."/>
            <person name="Singer S."/>
            <person name="Hutchinson M.I."/>
            <person name="de Vries R.P."/>
            <person name="Natvig D.O."/>
            <person name="Powell A.J."/>
            <person name="Tsang A."/>
            <person name="Grigoriev I.V."/>
        </authorList>
    </citation>
    <scope>NUCLEOTIDE SEQUENCE [LARGE SCALE GENOMIC DNA]</scope>
    <source>
        <strain evidence="2 3">CBS 494.80</strain>
    </source>
</reference>
<proteinExistence type="predicted"/>
<dbReference type="Proteomes" id="UP001595075">
    <property type="component" value="Unassembled WGS sequence"/>
</dbReference>
<feature type="compositionally biased region" description="Acidic residues" evidence="1">
    <location>
        <begin position="120"/>
        <end position="134"/>
    </location>
</feature>
<comment type="caution">
    <text evidence="2">The sequence shown here is derived from an EMBL/GenBank/DDBJ whole genome shotgun (WGS) entry which is preliminary data.</text>
</comment>
<sequence length="168" mass="18226">MRYSKQGHSIATSVPFLRHNSSTSLKDYLSRFSCNIDSQTDRATHKIVWDINEDNLAPQSLGEYENEQRELADMDDNDESEVGGGSDADHAVSGDEDGSGTGDDDDELNYQDDNASSEASGEEQDLLAGDDDDVGDSRTPAGNVTDAIEGRLLHQDDSAHPDRCGSTR</sequence>
<feature type="region of interest" description="Disordered" evidence="1">
    <location>
        <begin position="65"/>
        <end position="168"/>
    </location>
</feature>
<evidence type="ECO:0000313" key="3">
    <source>
        <dbReference type="Proteomes" id="UP001595075"/>
    </source>
</evidence>
<name>A0ABR4CZH0_9HELO</name>
<evidence type="ECO:0000313" key="2">
    <source>
        <dbReference type="EMBL" id="KAL2075253.1"/>
    </source>
</evidence>